<dbReference type="EMBL" id="JANBUY010000092">
    <property type="protein sequence ID" value="KAJ2864289.1"/>
    <property type="molecule type" value="Genomic_DNA"/>
</dbReference>
<proteinExistence type="predicted"/>
<gene>
    <name evidence="1" type="ORF">GGH94_003011</name>
</gene>
<sequence length="309" mass="33519">MLLQRISTQSSRTLLNIGSYVSEIGIVHILIRAQRLGEGWQGRAVFTSAITKQRLELTSPVEQRDAECVCCYELPSLLDEWDVEFSLVFDSKHSVSKYVYTPADVLLGGLHIDTLDAIIPSSASVASLDICGVSAATPCLCEIWLCHTSLIASDGSALAAKLLYMLLFEAVMAQTRARITAIMLDSHTVQFCVAGSAGPTGAVTAMCVFERDHLALRIQSATDWLAFAAVCYSLAKRLSLLLGDVLSENSTSNTGRSLSALQEKYAGIIVAANQDKTSYDGASQWARPHAIDFVDFAMVQGDWPLSLFE</sequence>
<name>A0A9W8IR86_9FUNG</name>
<accession>A0A9W8IR86</accession>
<organism evidence="1 2">
    <name type="scientific">Coemansia aciculifera</name>
    <dbReference type="NCBI Taxonomy" id="417176"/>
    <lineage>
        <taxon>Eukaryota</taxon>
        <taxon>Fungi</taxon>
        <taxon>Fungi incertae sedis</taxon>
        <taxon>Zoopagomycota</taxon>
        <taxon>Kickxellomycotina</taxon>
        <taxon>Kickxellomycetes</taxon>
        <taxon>Kickxellales</taxon>
        <taxon>Kickxellaceae</taxon>
        <taxon>Coemansia</taxon>
    </lineage>
</organism>
<evidence type="ECO:0000313" key="2">
    <source>
        <dbReference type="Proteomes" id="UP001140074"/>
    </source>
</evidence>
<evidence type="ECO:0000313" key="1">
    <source>
        <dbReference type="EMBL" id="KAJ2864289.1"/>
    </source>
</evidence>
<keyword evidence="2" id="KW-1185">Reference proteome</keyword>
<comment type="caution">
    <text evidence="1">The sequence shown here is derived from an EMBL/GenBank/DDBJ whole genome shotgun (WGS) entry which is preliminary data.</text>
</comment>
<dbReference type="AlphaFoldDB" id="A0A9W8IR86"/>
<dbReference type="Proteomes" id="UP001140074">
    <property type="component" value="Unassembled WGS sequence"/>
</dbReference>
<reference evidence="1" key="1">
    <citation type="submission" date="2022-07" db="EMBL/GenBank/DDBJ databases">
        <title>Phylogenomic reconstructions and comparative analyses of Kickxellomycotina fungi.</title>
        <authorList>
            <person name="Reynolds N.K."/>
            <person name="Stajich J.E."/>
            <person name="Barry K."/>
            <person name="Grigoriev I.V."/>
            <person name="Crous P."/>
            <person name="Smith M.E."/>
        </authorList>
    </citation>
    <scope>NUCLEOTIDE SEQUENCE</scope>
    <source>
        <strain evidence="1">RSA 476</strain>
    </source>
</reference>
<protein>
    <submittedName>
        <fullName evidence="1">Uncharacterized protein</fullName>
    </submittedName>
</protein>